<feature type="transmembrane region" description="Helical" evidence="5">
    <location>
        <begin position="280"/>
        <end position="299"/>
    </location>
</feature>
<organism evidence="6 7">
    <name type="scientific">Ancylostoma caninum</name>
    <name type="common">Dog hookworm</name>
    <dbReference type="NCBI Taxonomy" id="29170"/>
    <lineage>
        <taxon>Eukaryota</taxon>
        <taxon>Metazoa</taxon>
        <taxon>Ecdysozoa</taxon>
        <taxon>Nematoda</taxon>
        <taxon>Chromadorea</taxon>
        <taxon>Rhabditida</taxon>
        <taxon>Rhabditina</taxon>
        <taxon>Rhabditomorpha</taxon>
        <taxon>Strongyloidea</taxon>
        <taxon>Ancylostomatidae</taxon>
        <taxon>Ancylostomatinae</taxon>
        <taxon>Ancylostoma</taxon>
    </lineage>
</organism>
<keyword evidence="7" id="KW-1185">Reference proteome</keyword>
<evidence type="ECO:0000313" key="7">
    <source>
        <dbReference type="Proteomes" id="UP000252519"/>
    </source>
</evidence>
<feature type="transmembrane region" description="Helical" evidence="5">
    <location>
        <begin position="118"/>
        <end position="140"/>
    </location>
</feature>
<keyword evidence="2 5" id="KW-0812">Transmembrane</keyword>
<keyword evidence="3 5" id="KW-1133">Transmembrane helix</keyword>
<dbReference type="Proteomes" id="UP000252519">
    <property type="component" value="Unassembled WGS sequence"/>
</dbReference>
<accession>A0A368G2A4</accession>
<evidence type="ECO:0000256" key="5">
    <source>
        <dbReference type="SAM" id="Phobius"/>
    </source>
</evidence>
<evidence type="ECO:0008006" key="8">
    <source>
        <dbReference type="Google" id="ProtNLM"/>
    </source>
</evidence>
<evidence type="ECO:0000256" key="2">
    <source>
        <dbReference type="ARBA" id="ARBA00022692"/>
    </source>
</evidence>
<dbReference type="GO" id="GO:0016020">
    <property type="term" value="C:membrane"/>
    <property type="evidence" value="ECO:0007669"/>
    <property type="project" value="UniProtKB-SubCell"/>
</dbReference>
<protein>
    <recommendedName>
        <fullName evidence="8">G-protein coupled receptors family 1 profile domain-containing protein</fullName>
    </recommendedName>
</protein>
<reference evidence="6 7" key="1">
    <citation type="submission" date="2014-10" db="EMBL/GenBank/DDBJ databases">
        <title>Draft genome of the hookworm Ancylostoma caninum.</title>
        <authorList>
            <person name="Mitreva M."/>
        </authorList>
    </citation>
    <scope>NUCLEOTIDE SEQUENCE [LARGE SCALE GENOMIC DNA]</scope>
    <source>
        <strain evidence="6 7">Baltimore</strain>
    </source>
</reference>
<feature type="transmembrane region" description="Helical" evidence="5">
    <location>
        <begin position="197"/>
        <end position="220"/>
    </location>
</feature>
<comment type="caution">
    <text evidence="6">The sequence shown here is derived from an EMBL/GenBank/DDBJ whole genome shotgun (WGS) entry which is preliminary data.</text>
</comment>
<feature type="transmembrane region" description="Helical" evidence="5">
    <location>
        <begin position="20"/>
        <end position="40"/>
    </location>
</feature>
<feature type="transmembrane region" description="Helical" evidence="5">
    <location>
        <begin position="61"/>
        <end position="80"/>
    </location>
</feature>
<name>A0A368G2A4_ANCCA</name>
<keyword evidence="4 5" id="KW-0472">Membrane</keyword>
<comment type="subcellular location">
    <subcellularLocation>
        <location evidence="1">Membrane</location>
        <topology evidence="1">Multi-pass membrane protein</topology>
    </subcellularLocation>
</comment>
<dbReference type="Pfam" id="PF10292">
    <property type="entry name" value="7TM_GPCR_Srab"/>
    <property type="match status" value="1"/>
</dbReference>
<evidence type="ECO:0000256" key="1">
    <source>
        <dbReference type="ARBA" id="ARBA00004141"/>
    </source>
</evidence>
<dbReference type="OrthoDB" id="5822365at2759"/>
<feature type="transmembrane region" description="Helical" evidence="5">
    <location>
        <begin position="245"/>
        <end position="268"/>
    </location>
</feature>
<dbReference type="EMBL" id="JOJR01000396">
    <property type="protein sequence ID" value="RCN38492.1"/>
    <property type="molecule type" value="Genomic_DNA"/>
</dbReference>
<evidence type="ECO:0000313" key="6">
    <source>
        <dbReference type="EMBL" id="RCN38492.1"/>
    </source>
</evidence>
<sequence>MKSGNVTVLPNSTTAWEEQIRIVVGCVIFLSNMLLLESIGPFDPAFNPVFLNMHAPMRRQYVFFTLVAVGDILDSMYLIYPSIMRMMEIDACTFWEETTLWECTSKGYMMLRIYGTELVSLTMLVMTAEKLLAVFLPVIYRCFTYQIQPTSRASIYFRGSRLKFFEKSRTDLRKYLRNTTCIATPTSRHYVTNTARFIAALACLLICLLSLTTMILTSFFNPRNVIQQNKYCGISGSVVNGFAQFHHFFILSCQIGAFLGSGFAFLVAKNIRKRANKVELSSIRPILVVSFISCIVVSSNNMVR</sequence>
<gene>
    <name evidence="6" type="ORF">ANCCAN_15594</name>
</gene>
<dbReference type="AlphaFoldDB" id="A0A368G2A4"/>
<proteinExistence type="predicted"/>
<evidence type="ECO:0000256" key="4">
    <source>
        <dbReference type="ARBA" id="ARBA00023136"/>
    </source>
</evidence>
<dbReference type="InterPro" id="IPR019408">
    <property type="entry name" value="7TM_GPCR_serpentine_rcpt_Srab"/>
</dbReference>
<evidence type="ECO:0000256" key="3">
    <source>
        <dbReference type="ARBA" id="ARBA00022989"/>
    </source>
</evidence>